<comment type="similarity">
    <text evidence="2">Belongs to the zinc-containing alcohol dehydrogenase family. Quinone oxidoreductase subfamily.</text>
</comment>
<reference evidence="9" key="3">
    <citation type="submission" date="2025-09" db="UniProtKB">
        <authorList>
            <consortium name="Ensembl"/>
        </authorList>
    </citation>
    <scope>IDENTIFICATION</scope>
</reference>
<evidence type="ECO:0000256" key="2">
    <source>
        <dbReference type="ARBA" id="ARBA00010371"/>
    </source>
</evidence>
<evidence type="ECO:0000256" key="8">
    <source>
        <dbReference type="SAM" id="MobiDB-lite"/>
    </source>
</evidence>
<evidence type="ECO:0000313" key="9">
    <source>
        <dbReference type="Ensembl" id="ENSCPVP00000016821.2"/>
    </source>
</evidence>
<evidence type="ECO:0000256" key="3">
    <source>
        <dbReference type="ARBA" id="ARBA00011881"/>
    </source>
</evidence>
<dbReference type="SUPFAM" id="SSF50129">
    <property type="entry name" value="GroES-like"/>
    <property type="match status" value="1"/>
</dbReference>
<keyword evidence="6" id="KW-0694">RNA-binding</keyword>
<dbReference type="AlphaFoldDB" id="A0A8C3NCN0"/>
<feature type="compositionally biased region" description="Pro residues" evidence="8">
    <location>
        <begin position="85"/>
        <end position="130"/>
    </location>
</feature>
<reference evidence="9" key="2">
    <citation type="submission" date="2025-08" db="UniProtKB">
        <authorList>
            <consortium name="Ensembl"/>
        </authorList>
    </citation>
    <scope>IDENTIFICATION</scope>
</reference>
<dbReference type="InterPro" id="IPR036291">
    <property type="entry name" value="NAD(P)-bd_dom_sf"/>
</dbReference>
<dbReference type="GO" id="GO:0003960">
    <property type="term" value="F:quinone reductase (NADPH) activity"/>
    <property type="evidence" value="ECO:0007669"/>
    <property type="project" value="TreeGrafter"/>
</dbReference>
<dbReference type="Gene3D" id="3.40.50.720">
    <property type="entry name" value="NAD(P)-binding Rossmann-like Domain"/>
    <property type="match status" value="1"/>
</dbReference>
<organism evidence="9 10">
    <name type="scientific">Geospiza parvula</name>
    <name type="common">Small tree-finch</name>
    <name type="synonym">Camarhynchus parvulus</name>
    <dbReference type="NCBI Taxonomy" id="87175"/>
    <lineage>
        <taxon>Eukaryota</taxon>
        <taxon>Metazoa</taxon>
        <taxon>Chordata</taxon>
        <taxon>Craniata</taxon>
        <taxon>Vertebrata</taxon>
        <taxon>Euteleostomi</taxon>
        <taxon>Archelosauria</taxon>
        <taxon>Archosauria</taxon>
        <taxon>Dinosauria</taxon>
        <taxon>Saurischia</taxon>
        <taxon>Theropoda</taxon>
        <taxon>Coelurosauria</taxon>
        <taxon>Aves</taxon>
        <taxon>Neognathae</taxon>
        <taxon>Neoaves</taxon>
        <taxon>Telluraves</taxon>
        <taxon>Australaves</taxon>
        <taxon>Passeriformes</taxon>
        <taxon>Thraupidae</taxon>
        <taxon>Camarhynchus</taxon>
    </lineage>
</organism>
<dbReference type="PANTHER" id="PTHR44154">
    <property type="entry name" value="QUINONE OXIDOREDUCTASE"/>
    <property type="match status" value="1"/>
</dbReference>
<feature type="compositionally biased region" description="Pro residues" evidence="8">
    <location>
        <begin position="173"/>
        <end position="183"/>
    </location>
</feature>
<evidence type="ECO:0000256" key="4">
    <source>
        <dbReference type="ARBA" id="ARBA00022490"/>
    </source>
</evidence>
<dbReference type="Ensembl" id="ENSCPVT00000017574.2">
    <property type="protein sequence ID" value="ENSCPVP00000016821.2"/>
    <property type="gene ID" value="ENSCPVG00000012302.2"/>
</dbReference>
<feature type="compositionally biased region" description="Pro residues" evidence="8">
    <location>
        <begin position="260"/>
        <end position="284"/>
    </location>
</feature>
<dbReference type="InterPro" id="IPR013149">
    <property type="entry name" value="ADH-like_C"/>
</dbReference>
<dbReference type="PROSITE" id="PS01162">
    <property type="entry name" value="QOR_ZETA_CRYSTAL"/>
    <property type="match status" value="1"/>
</dbReference>
<dbReference type="InterPro" id="IPR013154">
    <property type="entry name" value="ADH-like_N"/>
</dbReference>
<dbReference type="FunFam" id="3.90.180.10:FF:000016">
    <property type="entry name" value="Quinone oxidoreductase"/>
    <property type="match status" value="1"/>
</dbReference>
<feature type="region of interest" description="Disordered" evidence="8">
    <location>
        <begin position="1"/>
        <end position="348"/>
    </location>
</feature>
<feature type="compositionally biased region" description="Low complexity" evidence="8">
    <location>
        <begin position="335"/>
        <end position="348"/>
    </location>
</feature>
<keyword evidence="5" id="KW-0521">NADP</keyword>
<feature type="compositionally biased region" description="Pro residues" evidence="8">
    <location>
        <begin position="313"/>
        <end position="334"/>
    </location>
</feature>
<dbReference type="Pfam" id="PF00107">
    <property type="entry name" value="ADH_zinc_N"/>
    <property type="match status" value="1"/>
</dbReference>
<dbReference type="PANTHER" id="PTHR44154:SF1">
    <property type="entry name" value="QUINONE OXIDOREDUCTASE"/>
    <property type="match status" value="1"/>
</dbReference>
<comment type="subunit">
    <text evidence="3">Homotetramer.</text>
</comment>
<proteinExistence type="inferred from homology"/>
<dbReference type="Pfam" id="PF08240">
    <property type="entry name" value="ADH_N"/>
    <property type="match status" value="1"/>
</dbReference>
<dbReference type="GO" id="GO:0070402">
    <property type="term" value="F:NADPH binding"/>
    <property type="evidence" value="ECO:0007669"/>
    <property type="project" value="TreeGrafter"/>
</dbReference>
<protein>
    <submittedName>
        <fullName evidence="9">Uncharacterized protein</fullName>
    </submittedName>
</protein>
<dbReference type="GO" id="GO:0008270">
    <property type="term" value="F:zinc ion binding"/>
    <property type="evidence" value="ECO:0007669"/>
    <property type="project" value="InterPro"/>
</dbReference>
<dbReference type="FunFam" id="3.40.50.720:FF:000244">
    <property type="entry name" value="quinone oxidoreductase"/>
    <property type="match status" value="1"/>
</dbReference>
<evidence type="ECO:0000256" key="7">
    <source>
        <dbReference type="ARBA" id="ARBA00022990"/>
    </source>
</evidence>
<evidence type="ECO:0000313" key="10">
    <source>
        <dbReference type="Proteomes" id="UP000694382"/>
    </source>
</evidence>
<dbReference type="Gene3D" id="3.90.180.10">
    <property type="entry name" value="Medium-chain alcohol dehydrogenases, catalytic domain"/>
    <property type="match status" value="1"/>
</dbReference>
<dbReference type="InterPro" id="IPR002364">
    <property type="entry name" value="Quin_OxRdtase/zeta-crystal_CS"/>
</dbReference>
<keyword evidence="7" id="KW-0007">Acetylation</keyword>
<dbReference type="SMART" id="SM00829">
    <property type="entry name" value="PKS_ER"/>
    <property type="match status" value="1"/>
</dbReference>
<dbReference type="InterPro" id="IPR011032">
    <property type="entry name" value="GroES-like_sf"/>
</dbReference>
<feature type="compositionally biased region" description="Low complexity" evidence="8">
    <location>
        <begin position="415"/>
        <end position="427"/>
    </location>
</feature>
<dbReference type="InterPro" id="IPR020843">
    <property type="entry name" value="ER"/>
</dbReference>
<name>A0A8C3NCN0_GEOPR</name>
<reference evidence="9" key="1">
    <citation type="submission" date="2020-02" db="EMBL/GenBank/DDBJ databases">
        <authorList>
            <person name="Enbody D E."/>
            <person name="Pettersson E M."/>
        </authorList>
    </citation>
    <scope>NUCLEOTIDE SEQUENCE [LARGE SCALE GENOMIC DNA]</scope>
</reference>
<keyword evidence="10" id="KW-1185">Reference proteome</keyword>
<dbReference type="GO" id="GO:0003730">
    <property type="term" value="F:mRNA 3'-UTR binding"/>
    <property type="evidence" value="ECO:0007669"/>
    <property type="project" value="TreeGrafter"/>
</dbReference>
<dbReference type="GO" id="GO:0005829">
    <property type="term" value="C:cytosol"/>
    <property type="evidence" value="ECO:0007669"/>
    <property type="project" value="TreeGrafter"/>
</dbReference>
<evidence type="ECO:0000256" key="5">
    <source>
        <dbReference type="ARBA" id="ARBA00022857"/>
    </source>
</evidence>
<dbReference type="Proteomes" id="UP000694382">
    <property type="component" value="Chromosome 8"/>
</dbReference>
<evidence type="ECO:0000256" key="6">
    <source>
        <dbReference type="ARBA" id="ARBA00022884"/>
    </source>
</evidence>
<dbReference type="SUPFAM" id="SSF51735">
    <property type="entry name" value="NAD(P)-binding Rossmann-fold domains"/>
    <property type="match status" value="1"/>
</dbReference>
<feature type="region of interest" description="Disordered" evidence="8">
    <location>
        <begin position="402"/>
        <end position="432"/>
    </location>
</feature>
<feature type="compositionally biased region" description="Pro residues" evidence="8">
    <location>
        <begin position="206"/>
        <end position="229"/>
    </location>
</feature>
<accession>A0A8C3NCN0</accession>
<accession>A0A8U8C4L3</accession>
<comment type="subcellular location">
    <subcellularLocation>
        <location evidence="1">Cytoplasm</location>
    </subcellularLocation>
</comment>
<dbReference type="CDD" id="cd08253">
    <property type="entry name" value="zeta_crystallin"/>
    <property type="match status" value="1"/>
</dbReference>
<sequence length="769" mass="80294">PDPVPRSPCRSVTHHPRLTHRPHPLPVPSLPHRHHPLPVPSLTHRHHPLPVPSLPHRHHPLPVPSLPHRHHPLPVPSLPHRHHPPPVPPAPSPSPAGPVPPAPSPSPRSLPAPSPSPAGPVPHAPSPSPAGPSRTVPIPCRSRPSRTVPIPCRSLTHRPHPLPVPSLTHRPHPPPVPPAPSPSPAGLSRTVPIRCRSRPSRTVTIPPVPHAPSPSPAGPVPHAPSPSPAGPSRTVTIPCRSLTHRPHPLPVPSLTHRPHPLPVPHAPSPSPAGPVPHAPSPSPAGPSRTVTIPPGVFHAPSPSAAGPVRHAPSPSPAGPVRPAPSPSPAGPLPHAPSGSPSRRTSSWCRSCRAHSGAARAPRLARPARASGWGRAARAAAPCAARTPPSRGDGVLRRTNLAARPGGAAGRGGAGPVVVRPRPSPGSAARQRRSAAEPLVAMAATRSVMRAVRVFEFGGPEVLKLQSDVLVPVPKENQVLIKVHACGVNPVETYIRSGTYARKPALPYTPGSDVAGVIESVGEHVTAFKKGDRVFTLETLSGGYAEYAVAAANRVFPLPEKLDFRQGAAIGVPYFTAYRALFQKGCAKAGESVLVHGASGGVGLAACQIARACGLKVLGTAGTEEGMNVILGNGAHQAFNHRDPNYTERIKACTGPGGVDIIIEMLSNVNLDADLQLLSHAGRVMVVGCRGRVEINPRDTMSKESSIIGVSLFLATEEERRECATAVLDGIEAGWLKPVVGLEYPLEKVAKAHEDIICSSGARGKMVLLL</sequence>
<keyword evidence="4" id="KW-0963">Cytoplasm</keyword>
<evidence type="ECO:0000256" key="1">
    <source>
        <dbReference type="ARBA" id="ARBA00004496"/>
    </source>
</evidence>
<dbReference type="InterPro" id="IPR051603">
    <property type="entry name" value="Zinc-ADH_QOR/CCCR"/>
</dbReference>
<feature type="compositionally biased region" description="Basic residues" evidence="8">
    <location>
        <begin position="12"/>
        <end position="23"/>
    </location>
</feature>